<accession>A0A6L2PYC7</accession>
<sequence length="128" mass="14754">MVTPLPNCTTVEQRAVVLCLWSEGIKRSEIYRRMLSQYCENCTAQRNTYKVVGKFKRGRTTPDHINQSDQPSTSQTDDHRAEVYSLIEENRRIIVHETASNVSIFYGSAFAIVHYNLGYPRVCARRIP</sequence>
<dbReference type="InParanoid" id="A0A6L2PYC7"/>
<dbReference type="EMBL" id="BLKM01005571">
    <property type="protein sequence ID" value="GFG34767.1"/>
    <property type="molecule type" value="Genomic_DNA"/>
</dbReference>
<evidence type="ECO:0008006" key="4">
    <source>
        <dbReference type="Google" id="ProtNLM"/>
    </source>
</evidence>
<gene>
    <name evidence="2" type="ORF">Cfor_05495</name>
</gene>
<evidence type="ECO:0000313" key="3">
    <source>
        <dbReference type="Proteomes" id="UP000502823"/>
    </source>
</evidence>
<organism evidence="2 3">
    <name type="scientific">Coptotermes formosanus</name>
    <name type="common">Formosan subterranean termite</name>
    <dbReference type="NCBI Taxonomy" id="36987"/>
    <lineage>
        <taxon>Eukaryota</taxon>
        <taxon>Metazoa</taxon>
        <taxon>Ecdysozoa</taxon>
        <taxon>Arthropoda</taxon>
        <taxon>Hexapoda</taxon>
        <taxon>Insecta</taxon>
        <taxon>Pterygota</taxon>
        <taxon>Neoptera</taxon>
        <taxon>Polyneoptera</taxon>
        <taxon>Dictyoptera</taxon>
        <taxon>Blattodea</taxon>
        <taxon>Blattoidea</taxon>
        <taxon>Termitoidae</taxon>
        <taxon>Rhinotermitidae</taxon>
        <taxon>Coptotermes</taxon>
    </lineage>
</organism>
<feature type="region of interest" description="Disordered" evidence="1">
    <location>
        <begin position="58"/>
        <end position="79"/>
    </location>
</feature>
<comment type="caution">
    <text evidence="2">The sequence shown here is derived from an EMBL/GenBank/DDBJ whole genome shotgun (WGS) entry which is preliminary data.</text>
</comment>
<evidence type="ECO:0000256" key="1">
    <source>
        <dbReference type="SAM" id="MobiDB-lite"/>
    </source>
</evidence>
<reference evidence="3" key="1">
    <citation type="submission" date="2020-01" db="EMBL/GenBank/DDBJ databases">
        <title>Draft genome sequence of the Termite Coptotermes fromosanus.</title>
        <authorList>
            <person name="Itakura S."/>
            <person name="Yosikawa Y."/>
            <person name="Umezawa K."/>
        </authorList>
    </citation>
    <scope>NUCLEOTIDE SEQUENCE [LARGE SCALE GENOMIC DNA]</scope>
</reference>
<protein>
    <recommendedName>
        <fullName evidence="4">DUF4817 domain-containing protein</fullName>
    </recommendedName>
</protein>
<dbReference type="OrthoDB" id="10022101at2759"/>
<dbReference type="AlphaFoldDB" id="A0A6L2PYC7"/>
<proteinExistence type="predicted"/>
<dbReference type="Proteomes" id="UP000502823">
    <property type="component" value="Unassembled WGS sequence"/>
</dbReference>
<name>A0A6L2PYC7_COPFO</name>
<feature type="compositionally biased region" description="Polar residues" evidence="1">
    <location>
        <begin position="63"/>
        <end position="75"/>
    </location>
</feature>
<keyword evidence="3" id="KW-1185">Reference proteome</keyword>
<evidence type="ECO:0000313" key="2">
    <source>
        <dbReference type="EMBL" id="GFG34767.1"/>
    </source>
</evidence>